<protein>
    <submittedName>
        <fullName evidence="3">Uncharacterized protein LOC120253220</fullName>
    </submittedName>
</protein>
<dbReference type="AlphaFoldDB" id="A0AB40AQX2"/>
<dbReference type="PANTHER" id="PTHR21198:SF7">
    <property type="entry name" value="ASPARTATE-GLUTAMATE RACEMASE FAMILY"/>
    <property type="match status" value="1"/>
</dbReference>
<dbReference type="InterPro" id="IPR015942">
    <property type="entry name" value="Asp/Glu/hydantoin_racemase"/>
</dbReference>
<evidence type="ECO:0000313" key="3">
    <source>
        <dbReference type="RefSeq" id="XP_039117480.1"/>
    </source>
</evidence>
<name>A0AB40AQX2_DIOCR</name>
<dbReference type="GeneID" id="120253220"/>
<gene>
    <name evidence="3" type="primary">LOC120253220</name>
</gene>
<proteinExistence type="predicted"/>
<dbReference type="InterPro" id="IPR001920">
    <property type="entry name" value="Asp/Glu_race"/>
</dbReference>
<reference evidence="3" key="1">
    <citation type="submission" date="2025-08" db="UniProtKB">
        <authorList>
            <consortium name="RefSeq"/>
        </authorList>
    </citation>
    <scope>IDENTIFICATION</scope>
</reference>
<evidence type="ECO:0000313" key="2">
    <source>
        <dbReference type="Proteomes" id="UP001515500"/>
    </source>
</evidence>
<evidence type="ECO:0000256" key="1">
    <source>
        <dbReference type="ARBA" id="ARBA00023235"/>
    </source>
</evidence>
<dbReference type="PANTHER" id="PTHR21198">
    <property type="entry name" value="GLUTAMATE RACEMASE"/>
    <property type="match status" value="1"/>
</dbReference>
<dbReference type="Proteomes" id="UP001515500">
    <property type="component" value="Chromosome 26"/>
</dbReference>
<dbReference type="Gene3D" id="3.40.50.1860">
    <property type="match status" value="2"/>
</dbReference>
<dbReference type="RefSeq" id="XP_039117480.1">
    <property type="nucleotide sequence ID" value="XM_039261546.1"/>
</dbReference>
<accession>A0AB40AQX2</accession>
<dbReference type="SUPFAM" id="SSF53681">
    <property type="entry name" value="Aspartate/glutamate racemase"/>
    <property type="match status" value="2"/>
</dbReference>
<dbReference type="Pfam" id="PF01177">
    <property type="entry name" value="Asp_Glu_race"/>
    <property type="match status" value="1"/>
</dbReference>
<sequence length="343" mass="37016">MVNNGWGLAGFAKGRTPTPPNYIAALQFAKPSSDSFYVGVQSWSARKCDDKSCAFLLSSSGSGGRPEEEKDPVSMSRQFPNTTVGVIAGLSPLSTLGFLEKLVRWSSADDGGGGGGGGMSPPFIVSNDPVRLSNYERDRLNINPKNGRHGRLDPGPVVEKLRQQRLFLERSGARCIVMPCHISHSWFNDIAYGCSVPFLHAAHSVATELKASNLRPVQTGTNVCIGILGTQTIIDSGFYQSSLNSQGFEVMVPDKATMEHTVIPAMEAYHRKDIEGARNLLRIALQLLLVRAVSTVILASDHLCGLLPHHDPLCHKCIDPMDALVRSTIQWARSASTSSGEGC</sequence>
<dbReference type="GO" id="GO:0047661">
    <property type="term" value="F:amino-acid racemase activity"/>
    <property type="evidence" value="ECO:0007669"/>
    <property type="project" value="InterPro"/>
</dbReference>
<keyword evidence="1" id="KW-0413">Isomerase</keyword>
<organism evidence="2 3">
    <name type="scientific">Dioscorea cayennensis subsp. rotundata</name>
    <name type="common">White Guinea yam</name>
    <name type="synonym">Dioscorea rotundata</name>
    <dbReference type="NCBI Taxonomy" id="55577"/>
    <lineage>
        <taxon>Eukaryota</taxon>
        <taxon>Viridiplantae</taxon>
        <taxon>Streptophyta</taxon>
        <taxon>Embryophyta</taxon>
        <taxon>Tracheophyta</taxon>
        <taxon>Spermatophyta</taxon>
        <taxon>Magnoliopsida</taxon>
        <taxon>Liliopsida</taxon>
        <taxon>Dioscoreales</taxon>
        <taxon>Dioscoreaceae</taxon>
        <taxon>Dioscorea</taxon>
    </lineage>
</organism>
<keyword evidence="2" id="KW-1185">Reference proteome</keyword>